<evidence type="ECO:0000313" key="1">
    <source>
        <dbReference type="EMBL" id="KAI2650153.1"/>
    </source>
</evidence>
<dbReference type="PANTHER" id="PTHR33050:SF7">
    <property type="entry name" value="RIBONUCLEASE H"/>
    <property type="match status" value="1"/>
</dbReference>
<dbReference type="PANTHER" id="PTHR33050">
    <property type="entry name" value="REVERSE TRANSCRIPTASE DOMAIN-CONTAINING PROTEIN"/>
    <property type="match status" value="1"/>
</dbReference>
<dbReference type="InterPro" id="IPR043502">
    <property type="entry name" value="DNA/RNA_pol_sf"/>
</dbReference>
<organism evidence="1 2">
    <name type="scientific">Labeo rohita</name>
    <name type="common">Indian major carp</name>
    <name type="synonym">Cyprinus rohita</name>
    <dbReference type="NCBI Taxonomy" id="84645"/>
    <lineage>
        <taxon>Eukaryota</taxon>
        <taxon>Metazoa</taxon>
        <taxon>Chordata</taxon>
        <taxon>Craniata</taxon>
        <taxon>Vertebrata</taxon>
        <taxon>Euteleostomi</taxon>
        <taxon>Actinopterygii</taxon>
        <taxon>Neopterygii</taxon>
        <taxon>Teleostei</taxon>
        <taxon>Ostariophysi</taxon>
        <taxon>Cypriniformes</taxon>
        <taxon>Cyprinidae</taxon>
        <taxon>Labeoninae</taxon>
        <taxon>Labeonini</taxon>
        <taxon>Labeo</taxon>
    </lineage>
</organism>
<keyword evidence="2" id="KW-1185">Reference proteome</keyword>
<comment type="caution">
    <text evidence="1">The sequence shown here is derived from an EMBL/GenBank/DDBJ whole genome shotgun (WGS) entry which is preliminary data.</text>
</comment>
<sequence>MVSVSPQWPHEIGLFTLAPPVLQGTVDPVERISQHLPDPPLQGTELATLRTPEVSFERLIPLAERLAAWKLLPNVSQWVLHTVEKGYRIQFGSPPPPFNGVLPTLVGPKQALVIKQEVNALLRKEAIEVVPEEASLTGWGAIMSGGPAHGLWSGCHLTWHINCLEMLAVFQVLKYFLPDLRGHHVLVRTDNTVVVSYINHQSSSYSWASQSGTRRPAGEWASAPEVVELIWSQFGQAQVDLFATQETSQCPLWFSLSHPAPLGLDAMVQTWARLRLYAFPLIALLPGVLERVCWDGISLLLVAPFRPGRV</sequence>
<proteinExistence type="predicted"/>
<evidence type="ECO:0000313" key="2">
    <source>
        <dbReference type="Proteomes" id="UP000830375"/>
    </source>
</evidence>
<reference evidence="1 2" key="1">
    <citation type="submission" date="2022-01" db="EMBL/GenBank/DDBJ databases">
        <title>A high-quality chromosome-level genome assembly of rohu carp, Labeo rohita.</title>
        <authorList>
            <person name="Arick M.A. II"/>
            <person name="Hsu C.-Y."/>
            <person name="Magbanua Z."/>
            <person name="Pechanova O."/>
            <person name="Grover C."/>
            <person name="Miller E."/>
            <person name="Thrash A."/>
            <person name="Ezzel L."/>
            <person name="Alam S."/>
            <person name="Benzie J."/>
            <person name="Hamilton M."/>
            <person name="Karsi A."/>
            <person name="Lawrence M.L."/>
            <person name="Peterson D.G."/>
        </authorList>
    </citation>
    <scope>NUCLEOTIDE SEQUENCE [LARGE SCALE GENOMIC DNA]</scope>
    <source>
        <strain evidence="2">BAU-BD-2019</strain>
        <tissue evidence="1">Blood</tissue>
    </source>
</reference>
<dbReference type="CDD" id="cd09275">
    <property type="entry name" value="RNase_HI_RT_DIRS1"/>
    <property type="match status" value="1"/>
</dbReference>
<accession>A0ABQ8LHK3</accession>
<dbReference type="Proteomes" id="UP000830375">
    <property type="component" value="Unassembled WGS sequence"/>
</dbReference>
<protein>
    <submittedName>
        <fullName evidence="1">ORF V: Enzymatic polyprotein</fullName>
    </submittedName>
</protein>
<name>A0ABQ8LHK3_LABRO</name>
<gene>
    <name evidence="1" type="ORF">H4Q32_000079</name>
</gene>
<dbReference type="InterPro" id="IPR052055">
    <property type="entry name" value="Hepadnavirus_pol/RT"/>
</dbReference>
<dbReference type="SUPFAM" id="SSF56672">
    <property type="entry name" value="DNA/RNA polymerases"/>
    <property type="match status" value="1"/>
</dbReference>
<dbReference type="EMBL" id="JACTAM010000022">
    <property type="protein sequence ID" value="KAI2650153.1"/>
    <property type="molecule type" value="Genomic_DNA"/>
</dbReference>